<dbReference type="PATRIC" id="fig|749927.5.peg.3113"/>
<dbReference type="RefSeq" id="WP_013224882.1">
    <property type="nucleotide sequence ID" value="NC_014318.1"/>
</dbReference>
<dbReference type="GeneID" id="92870787"/>
<gene>
    <name evidence="1" type="ordered locus">AMED_3017</name>
</gene>
<dbReference type="OrthoDB" id="3233951at2"/>
<dbReference type="Proteomes" id="UP000000328">
    <property type="component" value="Chromosome"/>
</dbReference>
<dbReference type="KEGG" id="amd:AMED_3017"/>
<name>A0A0H3D2E7_AMYMU</name>
<dbReference type="eggNOG" id="COG5640">
    <property type="taxonomic scope" value="Bacteria"/>
</dbReference>
<dbReference type="HOGENOM" id="CLU_1954993_0_0_11"/>
<sequence length="128" mass="12734">MEVLAPQWVLTASHCAGRNPTGARAGVPKGRQQDAAIRYASGPGCAPWHGTSGAALLGPDGTTVAGIHNTHNDSGEQCSADNPCEVDSAGAVTSVPGRGYGQQVAGIAACLKGSEVDLTRPGCPLTGA</sequence>
<evidence type="ECO:0000313" key="2">
    <source>
        <dbReference type="Proteomes" id="UP000000328"/>
    </source>
</evidence>
<reference evidence="1 2" key="1">
    <citation type="journal article" date="2010" name="Cell Res.">
        <title>Complete genome sequence of the rifamycin SV-producing Amycolatopsis mediterranei U32 revealed its genetic characteristics in phylogeny and metabolism.</title>
        <authorList>
            <person name="Zhao W."/>
            <person name="Zhong Y."/>
            <person name="Yuan H."/>
            <person name="Wang J."/>
            <person name="Zheng H."/>
            <person name="Wang Y."/>
            <person name="Cen X."/>
            <person name="Xu F."/>
            <person name="Bai J."/>
            <person name="Han X."/>
            <person name="Lu G."/>
            <person name="Zhu Y."/>
            <person name="Shao Z."/>
            <person name="Yan H."/>
            <person name="Li C."/>
            <person name="Peng N."/>
            <person name="Zhang Z."/>
            <person name="Zhang Y."/>
            <person name="Lin W."/>
            <person name="Fan Y."/>
            <person name="Qin Z."/>
            <person name="Hu Y."/>
            <person name="Zhu B."/>
            <person name="Wang S."/>
            <person name="Ding X."/>
            <person name="Zhao G.P."/>
        </authorList>
    </citation>
    <scope>NUCLEOTIDE SEQUENCE [LARGE SCALE GENOMIC DNA]</scope>
    <source>
        <strain evidence="2">U-32</strain>
    </source>
</reference>
<evidence type="ECO:0000313" key="1">
    <source>
        <dbReference type="EMBL" id="ADJ44810.1"/>
    </source>
</evidence>
<dbReference type="AlphaFoldDB" id="A0A0H3D2E7"/>
<protein>
    <submittedName>
        <fullName evidence="1">Uncharacterized protein</fullName>
    </submittedName>
</protein>
<dbReference type="EMBL" id="CP002000">
    <property type="protein sequence ID" value="ADJ44810.1"/>
    <property type="molecule type" value="Genomic_DNA"/>
</dbReference>
<accession>A0A0H3D2E7</accession>
<proteinExistence type="predicted"/>
<organism evidence="1 2">
    <name type="scientific">Amycolatopsis mediterranei (strain U-32)</name>
    <dbReference type="NCBI Taxonomy" id="749927"/>
    <lineage>
        <taxon>Bacteria</taxon>
        <taxon>Bacillati</taxon>
        <taxon>Actinomycetota</taxon>
        <taxon>Actinomycetes</taxon>
        <taxon>Pseudonocardiales</taxon>
        <taxon>Pseudonocardiaceae</taxon>
        <taxon>Amycolatopsis</taxon>
    </lineage>
</organism>